<evidence type="ECO:0000313" key="3">
    <source>
        <dbReference type="Proteomes" id="UP000050421"/>
    </source>
</evidence>
<dbReference type="Proteomes" id="UP000050421">
    <property type="component" value="Unassembled WGS sequence"/>
</dbReference>
<protein>
    <submittedName>
        <fullName evidence="2">Uncharacterized protein</fullName>
    </submittedName>
</protein>
<dbReference type="STRING" id="1305737.GCA_000526355_03170"/>
<keyword evidence="1" id="KW-0472">Membrane</keyword>
<dbReference type="PATRIC" id="fig|1305737.6.peg.3281"/>
<organism evidence="2 3">
    <name type="scientific">Algoriphagus marincola HL-49</name>
    <dbReference type="NCBI Taxonomy" id="1305737"/>
    <lineage>
        <taxon>Bacteria</taxon>
        <taxon>Pseudomonadati</taxon>
        <taxon>Bacteroidota</taxon>
        <taxon>Cytophagia</taxon>
        <taxon>Cytophagales</taxon>
        <taxon>Cyclobacteriaceae</taxon>
        <taxon>Algoriphagus</taxon>
    </lineage>
</organism>
<sequence length="50" mass="5665">MNWNRPVKFKISGEDWEMPLSVLILLIVLALVLMIGGAWMGFRFGSGQLE</sequence>
<feature type="transmembrane region" description="Helical" evidence="1">
    <location>
        <begin position="20"/>
        <end position="42"/>
    </location>
</feature>
<proteinExistence type="predicted"/>
<accession>A0A0P7XZR5</accession>
<dbReference type="EMBL" id="LJXT01000091">
    <property type="protein sequence ID" value="KPQ13408.1"/>
    <property type="molecule type" value="Genomic_DNA"/>
</dbReference>
<gene>
    <name evidence="2" type="ORF">HLUCCX10_13115</name>
</gene>
<keyword evidence="1" id="KW-1133">Transmembrane helix</keyword>
<keyword evidence="1" id="KW-0812">Transmembrane</keyword>
<evidence type="ECO:0000313" key="2">
    <source>
        <dbReference type="EMBL" id="KPQ13408.1"/>
    </source>
</evidence>
<name>A0A0P7XZR5_9BACT</name>
<dbReference type="AlphaFoldDB" id="A0A0P7XZR5"/>
<comment type="caution">
    <text evidence="2">The sequence shown here is derived from an EMBL/GenBank/DDBJ whole genome shotgun (WGS) entry which is preliminary data.</text>
</comment>
<evidence type="ECO:0000256" key="1">
    <source>
        <dbReference type="SAM" id="Phobius"/>
    </source>
</evidence>
<reference evidence="2 3" key="1">
    <citation type="submission" date="2015-09" db="EMBL/GenBank/DDBJ databases">
        <title>Identification and resolution of microdiversity through metagenomic sequencing of parallel consortia.</title>
        <authorList>
            <person name="Nelson W.C."/>
            <person name="Romine M.F."/>
            <person name="Lindemann S.R."/>
        </authorList>
    </citation>
    <scope>NUCLEOTIDE SEQUENCE [LARGE SCALE GENOMIC DNA]</scope>
    <source>
        <strain evidence="2">HL-49</strain>
    </source>
</reference>